<organism evidence="2 3">
    <name type="scientific">Faecalibacterium prausnitzii</name>
    <dbReference type="NCBI Taxonomy" id="853"/>
    <lineage>
        <taxon>Bacteria</taxon>
        <taxon>Bacillati</taxon>
        <taxon>Bacillota</taxon>
        <taxon>Clostridia</taxon>
        <taxon>Eubacteriales</taxon>
        <taxon>Oscillospiraceae</taxon>
        <taxon>Faecalibacterium</taxon>
    </lineage>
</organism>
<accession>A0A173VE97</accession>
<keyword evidence="1" id="KW-1133">Transmembrane helix</keyword>
<sequence>MAAYISVPRDLANVKTKVAFNLTKRQLICFGAAALVGVPLFFVLRDVGGNTAATLGMMIVMLPAFFLGMYQKNGQPAEKLLRYYVQAKFLRPKVRPYKTCNYYSILKKEVTFRDESSEKDR</sequence>
<reference evidence="2 3" key="1">
    <citation type="submission" date="2015-09" db="EMBL/GenBank/DDBJ databases">
        <authorList>
            <consortium name="Pathogen Informatics"/>
        </authorList>
    </citation>
    <scope>NUCLEOTIDE SEQUENCE [LARGE SCALE GENOMIC DNA]</scope>
    <source>
        <strain evidence="2 3">2789STDY5834970</strain>
    </source>
</reference>
<keyword evidence="1" id="KW-0812">Transmembrane</keyword>
<dbReference type="RefSeq" id="WP_055187064.1">
    <property type="nucleotide sequence ID" value="NZ_CYXN01000052.1"/>
</dbReference>
<evidence type="ECO:0000256" key="1">
    <source>
        <dbReference type="SAM" id="Phobius"/>
    </source>
</evidence>
<gene>
    <name evidence="2" type="ORF">ERS852582_02801</name>
</gene>
<feature type="transmembrane region" description="Helical" evidence="1">
    <location>
        <begin position="27"/>
        <end position="45"/>
    </location>
</feature>
<feature type="transmembrane region" description="Helical" evidence="1">
    <location>
        <begin position="51"/>
        <end position="70"/>
    </location>
</feature>
<evidence type="ECO:0000313" key="2">
    <source>
        <dbReference type="EMBL" id="CUN25036.1"/>
    </source>
</evidence>
<dbReference type="Pfam" id="PF12666">
    <property type="entry name" value="PrgI"/>
    <property type="match status" value="1"/>
</dbReference>
<proteinExistence type="predicted"/>
<keyword evidence="1" id="KW-0472">Membrane</keyword>
<protein>
    <submittedName>
        <fullName evidence="2">PrgI family protein</fullName>
    </submittedName>
</protein>
<evidence type="ECO:0000313" key="3">
    <source>
        <dbReference type="Proteomes" id="UP000095649"/>
    </source>
</evidence>
<dbReference type="AlphaFoldDB" id="A0A173VE97"/>
<name>A0A173VE97_9FIRM</name>
<dbReference type="InterPro" id="IPR024414">
    <property type="entry name" value="Uncharacterised_PrgI"/>
</dbReference>
<dbReference type="OrthoDB" id="9790748at2"/>
<dbReference type="EMBL" id="CYXN01000052">
    <property type="protein sequence ID" value="CUN25036.1"/>
    <property type="molecule type" value="Genomic_DNA"/>
</dbReference>
<dbReference type="Proteomes" id="UP000095649">
    <property type="component" value="Unassembled WGS sequence"/>
</dbReference>